<name>F2JT54_CELLD</name>
<keyword evidence="1" id="KW-0966">Cell projection</keyword>
<keyword evidence="1" id="KW-0282">Flagellum</keyword>
<dbReference type="Proteomes" id="UP000008467">
    <property type="component" value="Chromosome"/>
</dbReference>
<evidence type="ECO:0000313" key="1">
    <source>
        <dbReference type="EMBL" id="ADZ85273.1"/>
    </source>
</evidence>
<dbReference type="PANTHER" id="PTHR37166:SF1">
    <property type="entry name" value="PROTEIN FLAG"/>
    <property type="match status" value="1"/>
</dbReference>
<dbReference type="EMBL" id="CP002582">
    <property type="protein sequence ID" value="ADZ85273.1"/>
    <property type="molecule type" value="Genomic_DNA"/>
</dbReference>
<dbReference type="AlphaFoldDB" id="F2JT54"/>
<dbReference type="eggNOG" id="COG1334">
    <property type="taxonomic scope" value="Bacteria"/>
</dbReference>
<proteinExistence type="predicted"/>
<keyword evidence="2" id="KW-1185">Reference proteome</keyword>
<dbReference type="SUPFAM" id="SSF160214">
    <property type="entry name" value="FlaG-like"/>
    <property type="match status" value="1"/>
</dbReference>
<sequence>MQINMDVNNKGYSSMQPVNVMKREQGQIKLSEELKEYQDQKSGEYQQGDLQKAQLDEKSIIKAIEKANKKILDKSKEFEFSVHEQTKQIMVKVIDSQTHKVIKEFPPEKILDMVAKMCEEAGIFVDEKR</sequence>
<keyword evidence="1" id="KW-0969">Cilium</keyword>
<organism evidence="1 2">
    <name type="scientific">Cellulosilyticum lentocellum (strain ATCC 49066 / DSM 5427 / NCIMB 11756 / RHM5)</name>
    <name type="common">Clostridium lentocellum</name>
    <dbReference type="NCBI Taxonomy" id="642492"/>
    <lineage>
        <taxon>Bacteria</taxon>
        <taxon>Bacillati</taxon>
        <taxon>Bacillota</taxon>
        <taxon>Clostridia</taxon>
        <taxon>Lachnospirales</taxon>
        <taxon>Cellulosilyticaceae</taxon>
        <taxon>Cellulosilyticum</taxon>
    </lineage>
</organism>
<dbReference type="HOGENOM" id="CLU_120910_3_2_9"/>
<reference evidence="1 2" key="1">
    <citation type="journal article" date="2011" name="J. Bacteriol.">
        <title>Complete genome sequence of the cellulose-degrading bacterium Cellulosilyticum lentocellum.</title>
        <authorList>
            <consortium name="US DOE Joint Genome Institute"/>
            <person name="Miller D.A."/>
            <person name="Suen G."/>
            <person name="Bruce D."/>
            <person name="Copeland A."/>
            <person name="Cheng J.F."/>
            <person name="Detter C."/>
            <person name="Goodwin L.A."/>
            <person name="Han C.S."/>
            <person name="Hauser L.J."/>
            <person name="Land M.L."/>
            <person name="Lapidus A."/>
            <person name="Lucas S."/>
            <person name="Meincke L."/>
            <person name="Pitluck S."/>
            <person name="Tapia R."/>
            <person name="Teshima H."/>
            <person name="Woyke T."/>
            <person name="Fox B.G."/>
            <person name="Angert E.R."/>
            <person name="Currie C.R."/>
        </authorList>
    </citation>
    <scope>NUCLEOTIDE SEQUENCE [LARGE SCALE GENOMIC DNA]</scope>
    <source>
        <strain evidence="2">ATCC 49066 / DSM 5427 / NCIMB 11756 / RHM5</strain>
    </source>
</reference>
<dbReference type="InterPro" id="IPR005186">
    <property type="entry name" value="FlaG"/>
</dbReference>
<evidence type="ECO:0000313" key="2">
    <source>
        <dbReference type="Proteomes" id="UP000008467"/>
    </source>
</evidence>
<dbReference type="PANTHER" id="PTHR37166">
    <property type="entry name" value="PROTEIN FLAG"/>
    <property type="match status" value="1"/>
</dbReference>
<protein>
    <submittedName>
        <fullName evidence="1">Flagellar protein FlaG protein</fullName>
    </submittedName>
</protein>
<dbReference type="InterPro" id="IPR035924">
    <property type="entry name" value="FlaG-like_sf"/>
</dbReference>
<dbReference type="STRING" id="642492.Clole_3590"/>
<dbReference type="KEGG" id="cle:Clole_3590"/>
<dbReference type="Gene3D" id="3.30.160.170">
    <property type="entry name" value="FlaG-like"/>
    <property type="match status" value="1"/>
</dbReference>
<dbReference type="Pfam" id="PF03646">
    <property type="entry name" value="FlaG"/>
    <property type="match status" value="1"/>
</dbReference>
<dbReference type="RefSeq" id="WP_013658549.1">
    <property type="nucleotide sequence ID" value="NC_015275.1"/>
</dbReference>
<accession>F2JT54</accession>
<gene>
    <name evidence="1" type="ordered locus">Clole_3590</name>
</gene>